<organism evidence="1">
    <name type="scientific">Trypanosoma vivax (strain Y486)</name>
    <dbReference type="NCBI Taxonomy" id="1055687"/>
    <lineage>
        <taxon>Eukaryota</taxon>
        <taxon>Discoba</taxon>
        <taxon>Euglenozoa</taxon>
        <taxon>Kinetoplastea</taxon>
        <taxon>Metakinetoplastina</taxon>
        <taxon>Trypanosomatida</taxon>
        <taxon>Trypanosomatidae</taxon>
        <taxon>Trypanosoma</taxon>
        <taxon>Duttonella</taxon>
    </lineage>
</organism>
<dbReference type="EMBL" id="HE573025">
    <property type="protein sequence ID" value="CCC50875.1"/>
    <property type="molecule type" value="Genomic_DNA"/>
</dbReference>
<name>G0U3L8_TRYVY</name>
<reference evidence="1" key="1">
    <citation type="journal article" date="2012" name="Proc. Natl. Acad. Sci. U.S.A.">
        <title>Antigenic diversity is generated by distinct evolutionary mechanisms in African trypanosome species.</title>
        <authorList>
            <person name="Jackson A.P."/>
            <person name="Berry A."/>
            <person name="Aslett M."/>
            <person name="Allison H.C."/>
            <person name="Burton P."/>
            <person name="Vavrova-Anderson J."/>
            <person name="Brown R."/>
            <person name="Browne H."/>
            <person name="Corton N."/>
            <person name="Hauser H."/>
            <person name="Gamble J."/>
            <person name="Gilderthorp R."/>
            <person name="Marcello L."/>
            <person name="McQuillan J."/>
            <person name="Otto T.D."/>
            <person name="Quail M.A."/>
            <person name="Sanders M.J."/>
            <person name="van Tonder A."/>
            <person name="Ginger M.L."/>
            <person name="Field M.C."/>
            <person name="Barry J.D."/>
            <person name="Hertz-Fowler C."/>
            <person name="Berriman M."/>
        </authorList>
    </citation>
    <scope>NUCLEOTIDE SEQUENCE</scope>
    <source>
        <strain evidence="1">Y486</strain>
    </source>
</reference>
<gene>
    <name evidence="1" type="ORF">TVY486_0906960</name>
</gene>
<evidence type="ECO:0000313" key="1">
    <source>
        <dbReference type="EMBL" id="CCC50875.1"/>
    </source>
</evidence>
<proteinExistence type="predicted"/>
<accession>G0U3L8</accession>
<sequence length="755" mass="85144">MATAPGASKHEIAETQDVFVPPSLNLPIRPPFLGFPSEMEVVVPEVCNGYKAKMGHICNRDMLLNASPTLELSGEEAEAILSSLRQHPKFAHVSEQLRDIDDSYLDKLFDNEDAKDEDTRRRVDRSAALATLKSNAPKRLSMCVSCLTRGQHRHYRPWVISYLTSGEVPKATEDYPDMSTVIELVRREQSSYLHKLMVEITSCEACKVETGFNKRESAGSGPTASHRACWNHNYIDESVERFAKRWWLYRLESQLQNRTFTEEESHSDDCENFSDVVWDIRRSLASTADVGPAVTLHARTHQLSVQHTESTTASRKSRGLSVVLPTVVIPPTLPLDVQQLENRKPQLYLHEGPESNYPGTLAHDCAPVLKDVIPPTLPFSNVTGVSFTLRVCKSSLLKLATAHLSSCRANFRLPVHSAWNPSEQRFDIVVGKPLPPEQESRRNINAMAMKRLVDAEQRLPTNARCTDGTGHCYASVAFGDNFAFLLTSKCKYDLAEGHPVFRMVKMEYNCKGYNTIPDDEKTFQYENFSKKEVICMWTILRCNPTATLYVYRINAYSSAVIGIEQYSYSSFSSQVLGGMAKDKEINASWRCLRDALENSVTAVVRRHQRLLEKISANCDALVARSATFVLLKATQASDIMLCSVDSCYPERQELAAAVDSFIEPSSRLVCRREYIPPCVWPYSDRIPFTYGPTPKCSEVINRTTETRHDSEYYAKHDIWRHEVQYYTVGGDGIVRERVSSDGNRDAVSTSRNAQC</sequence>
<dbReference type="AlphaFoldDB" id="G0U3L8"/>
<dbReference type="VEuPathDB" id="TriTrypDB:TvY486_0906960"/>
<protein>
    <submittedName>
        <fullName evidence="1">Uncharacterized protein</fullName>
    </submittedName>
</protein>